<feature type="domain" description="HTH araC/xylS-type" evidence="4">
    <location>
        <begin position="231"/>
        <end position="329"/>
    </location>
</feature>
<dbReference type="RefSeq" id="WP_212015732.1">
    <property type="nucleotide sequence ID" value="NZ_JAAFYZ010000135.1"/>
</dbReference>
<dbReference type="PROSITE" id="PS01124">
    <property type="entry name" value="HTH_ARAC_FAMILY_2"/>
    <property type="match status" value="1"/>
</dbReference>
<dbReference type="SUPFAM" id="SSF51215">
    <property type="entry name" value="Regulatory protein AraC"/>
    <property type="match status" value="1"/>
</dbReference>
<gene>
    <name evidence="5" type="ORF">KGQ19_31145</name>
</gene>
<reference evidence="5 6" key="1">
    <citation type="submission" date="2020-02" db="EMBL/GenBank/DDBJ databases">
        <title>Acidophilic actinobacteria isolated from forest soil.</title>
        <authorList>
            <person name="Golinska P."/>
        </authorList>
    </citation>
    <scope>NUCLEOTIDE SEQUENCE [LARGE SCALE GENOMIC DNA]</scope>
    <source>
        <strain evidence="5 6">NL8</strain>
    </source>
</reference>
<dbReference type="SUPFAM" id="SSF46689">
    <property type="entry name" value="Homeodomain-like"/>
    <property type="match status" value="1"/>
</dbReference>
<dbReference type="PANTHER" id="PTHR43280:SF32">
    <property type="entry name" value="TRANSCRIPTIONAL REGULATORY PROTEIN"/>
    <property type="match status" value="1"/>
</dbReference>
<dbReference type="SMART" id="SM00342">
    <property type="entry name" value="HTH_ARAC"/>
    <property type="match status" value="1"/>
</dbReference>
<evidence type="ECO:0000256" key="2">
    <source>
        <dbReference type="ARBA" id="ARBA00023125"/>
    </source>
</evidence>
<dbReference type="Pfam" id="PF12833">
    <property type="entry name" value="HTH_18"/>
    <property type="match status" value="1"/>
</dbReference>
<evidence type="ECO:0000313" key="6">
    <source>
        <dbReference type="Proteomes" id="UP000730482"/>
    </source>
</evidence>
<keyword evidence="2" id="KW-0238">DNA-binding</keyword>
<name>A0ABS5KZ51_9ACTN</name>
<dbReference type="InterPro" id="IPR009057">
    <property type="entry name" value="Homeodomain-like_sf"/>
</dbReference>
<dbReference type="Gene3D" id="1.10.10.60">
    <property type="entry name" value="Homeodomain-like"/>
    <property type="match status" value="2"/>
</dbReference>
<dbReference type="PANTHER" id="PTHR43280">
    <property type="entry name" value="ARAC-FAMILY TRANSCRIPTIONAL REGULATOR"/>
    <property type="match status" value="1"/>
</dbReference>
<dbReference type="Pfam" id="PF02311">
    <property type="entry name" value="AraC_binding"/>
    <property type="match status" value="1"/>
</dbReference>
<evidence type="ECO:0000259" key="4">
    <source>
        <dbReference type="PROSITE" id="PS01124"/>
    </source>
</evidence>
<proteinExistence type="predicted"/>
<organism evidence="5 6">
    <name type="scientific">Catenulispora pinistramenti</name>
    <dbReference type="NCBI Taxonomy" id="2705254"/>
    <lineage>
        <taxon>Bacteria</taxon>
        <taxon>Bacillati</taxon>
        <taxon>Actinomycetota</taxon>
        <taxon>Actinomycetes</taxon>
        <taxon>Catenulisporales</taxon>
        <taxon>Catenulisporaceae</taxon>
        <taxon>Catenulispora</taxon>
    </lineage>
</organism>
<evidence type="ECO:0000256" key="3">
    <source>
        <dbReference type="ARBA" id="ARBA00023163"/>
    </source>
</evidence>
<protein>
    <submittedName>
        <fullName evidence="5">Helix-turn-helix domain-containing protein</fullName>
    </submittedName>
</protein>
<evidence type="ECO:0000313" key="5">
    <source>
        <dbReference type="EMBL" id="MBS2551334.1"/>
    </source>
</evidence>
<dbReference type="InterPro" id="IPR018060">
    <property type="entry name" value="HTH_AraC"/>
</dbReference>
<accession>A0ABS5KZ51</accession>
<keyword evidence="3" id="KW-0804">Transcription</keyword>
<dbReference type="InterPro" id="IPR018062">
    <property type="entry name" value="HTH_AraC-typ_CS"/>
</dbReference>
<dbReference type="InterPro" id="IPR037923">
    <property type="entry name" value="HTH-like"/>
</dbReference>
<keyword evidence="1" id="KW-0805">Transcription regulation</keyword>
<evidence type="ECO:0000256" key="1">
    <source>
        <dbReference type="ARBA" id="ARBA00023015"/>
    </source>
</evidence>
<dbReference type="InterPro" id="IPR020449">
    <property type="entry name" value="Tscrpt_reg_AraC-type_HTH"/>
</dbReference>
<keyword evidence="6" id="KW-1185">Reference proteome</keyword>
<dbReference type="EMBL" id="JAAFYZ010000135">
    <property type="protein sequence ID" value="MBS2551334.1"/>
    <property type="molecule type" value="Genomic_DNA"/>
</dbReference>
<dbReference type="Proteomes" id="UP000730482">
    <property type="component" value="Unassembled WGS sequence"/>
</dbReference>
<dbReference type="InterPro" id="IPR003313">
    <property type="entry name" value="AraC-bd"/>
</dbReference>
<comment type="caution">
    <text evidence="5">The sequence shown here is derived from an EMBL/GenBank/DDBJ whole genome shotgun (WGS) entry which is preliminary data.</text>
</comment>
<dbReference type="PROSITE" id="PS00041">
    <property type="entry name" value="HTH_ARAC_FAMILY_1"/>
    <property type="match status" value="1"/>
</dbReference>
<sequence>MPARLSPVPVPSAPAARRANRTALDLHELEVPEVALLPFAVGSFERIGPLSLADFPHRHTFYEIVLVTAGRGLHVVDSQPLPIMPPHFGVIVPGQVHHWEGARGVDGFVLLFNEDFLVRHPEDVSVLQALRPLTWLSPDGAQMTGLVALAAEMERELRAGAGGHEGVLRAYLHILIVRAARMAGSGGVSASTGATMATMATGAAGAAGAVGPARAPIAGVVTVAQAGDLVDRFLRLIAAPGQGNRTLISYAREIGVSPGYLHELVRQQTGLTPGQVTRRQRVVEAKRLLTGTDLAVRQVAEQAGFGDPAYFCRFFRRETGFSPGEFRRRVAGMHHDPVV</sequence>
<dbReference type="PRINTS" id="PR00032">
    <property type="entry name" value="HTHARAC"/>
</dbReference>